<dbReference type="Pfam" id="PF04683">
    <property type="entry name" value="Rpn13_ADRM1_Pru"/>
    <property type="match status" value="1"/>
</dbReference>
<dbReference type="GO" id="GO:0070628">
    <property type="term" value="F:proteasome binding"/>
    <property type="evidence" value="ECO:0007669"/>
    <property type="project" value="TreeGrafter"/>
</dbReference>
<evidence type="ECO:0000256" key="5">
    <source>
        <dbReference type="ARBA" id="ARBA00023242"/>
    </source>
</evidence>
<dbReference type="InterPro" id="IPR006773">
    <property type="entry name" value="Rpn13/ADRM1"/>
</dbReference>
<accession>A0A024SJ51</accession>
<dbReference type="EMBL" id="KI911141">
    <property type="protein sequence ID" value="ETS04437.1"/>
    <property type="molecule type" value="Genomic_DNA"/>
</dbReference>
<keyword evidence="5" id="KW-0539">Nucleus</keyword>
<dbReference type="PROSITE" id="PS51917">
    <property type="entry name" value="PRU"/>
    <property type="match status" value="1"/>
</dbReference>
<keyword evidence="3" id="KW-0963">Cytoplasm</keyword>
<dbReference type="KEGG" id="trr:M419DRAFT_96272"/>
<dbReference type="GO" id="GO:0005634">
    <property type="term" value="C:nucleus"/>
    <property type="evidence" value="ECO:0007669"/>
    <property type="project" value="UniProtKB-SubCell"/>
</dbReference>
<sequence length="392" mass="42583">MPIAPIITFKAGQCDVDTSSKPYKVTPRPEPGYIYLYSEDDLVHFCWRRRNQPLDDPELDLVMVPTDGSFLPYDHKSSPQPTAKTNGRIFVLKFASSSQRHLFWLQSKPQGRNGDPSYFSPRDRKIGDIVHRLLQGEEVNVTRELAAVRNNNDRQDDDDETMEDIEGHGHGEHHTGGSGGAGPDATGGDIREEGEGPREGGADGARAASSSNPDAAAAVRNFLDSLRGQPNLAGDQQQQQQQHQQADIAYPYLSHLLPTSITVPIVDTLLAEEVDSLLSFLPPAVIVLASGTAELDGRADPTADQIKAANESLSLEKKQALLKKVLRSPQFHQALGTLTMALRDGGLPSIADALHVKVENDGYLQPGIPMGGGYAVKAFIDGVKKTVKDSRQ</sequence>
<dbReference type="GO" id="GO:0005737">
    <property type="term" value="C:cytoplasm"/>
    <property type="evidence" value="ECO:0007669"/>
    <property type="project" value="UniProtKB-SubCell"/>
</dbReference>
<evidence type="ECO:0000256" key="2">
    <source>
        <dbReference type="ARBA" id="ARBA00004496"/>
    </source>
</evidence>
<proteinExistence type="predicted"/>
<feature type="region of interest" description="Disordered" evidence="6">
    <location>
        <begin position="144"/>
        <end position="214"/>
    </location>
</feature>
<evidence type="ECO:0000256" key="4">
    <source>
        <dbReference type="ARBA" id="ARBA00022942"/>
    </source>
</evidence>
<reference evidence="9" key="1">
    <citation type="journal article" date="2013" name="Ind. Biotechnol.">
        <title>Comparative genomics analysis of Trichoderma reesei strains.</title>
        <authorList>
            <person name="Koike H."/>
            <person name="Aerts A."/>
            <person name="LaButti K."/>
            <person name="Grigoriev I.V."/>
            <person name="Baker S.E."/>
        </authorList>
    </citation>
    <scope>NUCLEOTIDE SEQUENCE [LARGE SCALE GENOMIC DNA]</scope>
    <source>
        <strain evidence="9">ATCC 56765 / BCRC 32924 / NRRL 11460 / Rut C-30</strain>
    </source>
</reference>
<dbReference type="AlphaFoldDB" id="A0A024SJ51"/>
<dbReference type="Proteomes" id="UP000024376">
    <property type="component" value="Unassembled WGS sequence"/>
</dbReference>
<name>A0A024SJ51_HYPJR</name>
<gene>
    <name evidence="8" type="ORF">M419DRAFT_96272</name>
</gene>
<dbReference type="GO" id="GO:0008541">
    <property type="term" value="C:proteasome regulatory particle, lid subcomplex"/>
    <property type="evidence" value="ECO:0007669"/>
    <property type="project" value="TreeGrafter"/>
</dbReference>
<feature type="compositionally biased region" description="Acidic residues" evidence="6">
    <location>
        <begin position="155"/>
        <end position="164"/>
    </location>
</feature>
<organism evidence="8 9">
    <name type="scientific">Hypocrea jecorina (strain ATCC 56765 / BCRC 32924 / NRRL 11460 / Rut C-30)</name>
    <name type="common">Trichoderma reesei</name>
    <dbReference type="NCBI Taxonomy" id="1344414"/>
    <lineage>
        <taxon>Eukaryota</taxon>
        <taxon>Fungi</taxon>
        <taxon>Dikarya</taxon>
        <taxon>Ascomycota</taxon>
        <taxon>Pezizomycotina</taxon>
        <taxon>Sordariomycetes</taxon>
        <taxon>Hypocreomycetidae</taxon>
        <taxon>Hypocreales</taxon>
        <taxon>Hypocreaceae</taxon>
        <taxon>Trichoderma</taxon>
    </lineage>
</organism>
<evidence type="ECO:0000256" key="6">
    <source>
        <dbReference type="SAM" id="MobiDB-lite"/>
    </source>
</evidence>
<feature type="domain" description="Pru" evidence="7">
    <location>
        <begin position="1"/>
        <end position="137"/>
    </location>
</feature>
<dbReference type="HOGENOM" id="CLU_041798_4_0_1"/>
<comment type="subcellular location">
    <subcellularLocation>
        <location evidence="2">Cytoplasm</location>
    </subcellularLocation>
    <subcellularLocation>
        <location evidence="1">Nucleus</location>
    </subcellularLocation>
</comment>
<dbReference type="OrthoDB" id="340431at2759"/>
<evidence type="ECO:0000256" key="1">
    <source>
        <dbReference type="ARBA" id="ARBA00004123"/>
    </source>
</evidence>
<dbReference type="InterPro" id="IPR044868">
    <property type="entry name" value="Rpn13/ADRM1_Pru"/>
</dbReference>
<dbReference type="PANTHER" id="PTHR12225:SF0">
    <property type="entry name" value="PROTEASOMAL UBIQUITIN RECEPTOR ADRM1"/>
    <property type="match status" value="1"/>
</dbReference>
<dbReference type="GO" id="GO:0061133">
    <property type="term" value="F:endopeptidase activator activity"/>
    <property type="evidence" value="ECO:0007669"/>
    <property type="project" value="TreeGrafter"/>
</dbReference>
<protein>
    <recommendedName>
        <fullName evidence="7">Pru domain-containing protein</fullName>
    </recommendedName>
</protein>
<dbReference type="Gene3D" id="2.30.29.70">
    <property type="entry name" value="Proteasomal ubiquitin receptor Rpn13/ADRM1"/>
    <property type="match status" value="1"/>
</dbReference>
<dbReference type="InterPro" id="IPR038108">
    <property type="entry name" value="RPN13_DEUBAD_sf"/>
</dbReference>
<evidence type="ECO:0000256" key="3">
    <source>
        <dbReference type="ARBA" id="ARBA00022490"/>
    </source>
</evidence>
<keyword evidence="4" id="KW-0647">Proteasome</keyword>
<feature type="compositionally biased region" description="Basic and acidic residues" evidence="6">
    <location>
        <begin position="189"/>
        <end position="201"/>
    </location>
</feature>
<dbReference type="InterPro" id="IPR038633">
    <property type="entry name" value="Rpn13/ADRM1_Pru_sf"/>
</dbReference>
<dbReference type="Gene3D" id="1.10.2020.20">
    <property type="match status" value="1"/>
</dbReference>
<evidence type="ECO:0000313" key="8">
    <source>
        <dbReference type="EMBL" id="ETS04437.1"/>
    </source>
</evidence>
<feature type="compositionally biased region" description="Low complexity" evidence="6">
    <location>
        <begin position="204"/>
        <end position="214"/>
    </location>
</feature>
<evidence type="ECO:0000259" key="7">
    <source>
        <dbReference type="PROSITE" id="PS51917"/>
    </source>
</evidence>
<feature type="compositionally biased region" description="Basic and acidic residues" evidence="6">
    <location>
        <begin position="165"/>
        <end position="175"/>
    </location>
</feature>
<dbReference type="PANTHER" id="PTHR12225">
    <property type="entry name" value="ADHESION REGULATING MOLECULE 1 110 KDA CELL MEMBRANE GLYCOPROTEIN"/>
    <property type="match status" value="1"/>
</dbReference>
<evidence type="ECO:0000313" key="9">
    <source>
        <dbReference type="Proteomes" id="UP000024376"/>
    </source>
</evidence>